<protein>
    <recommendedName>
        <fullName evidence="6">Protein brambleberry</fullName>
    </recommendedName>
</protein>
<feature type="transmembrane region" description="Helical" evidence="2">
    <location>
        <begin position="315"/>
        <end position="339"/>
    </location>
</feature>
<feature type="region of interest" description="Disordered" evidence="1">
    <location>
        <begin position="545"/>
        <end position="569"/>
    </location>
</feature>
<keyword evidence="2" id="KW-0472">Membrane</keyword>
<feature type="transmembrane region" description="Helical" evidence="2">
    <location>
        <begin position="284"/>
        <end position="303"/>
    </location>
</feature>
<feature type="compositionally biased region" description="Polar residues" evidence="1">
    <location>
        <begin position="494"/>
        <end position="520"/>
    </location>
</feature>
<feature type="compositionally biased region" description="Polar residues" evidence="1">
    <location>
        <begin position="475"/>
        <end position="486"/>
    </location>
</feature>
<keyword evidence="2" id="KW-1133">Transmembrane helix</keyword>
<feature type="transmembrane region" description="Helical" evidence="2">
    <location>
        <begin position="252"/>
        <end position="272"/>
    </location>
</feature>
<name>A0ABN8NYM8_9CNID</name>
<dbReference type="Proteomes" id="UP001159405">
    <property type="component" value="Unassembled WGS sequence"/>
</dbReference>
<sequence>MTAGSVFVGLVIPCLLLWSTSAFDSASTDFRRGDFEIIKEDKILVGKSKLEEFMANARRSDCWKKAVAGMEKRCKNIGDIEQSYLAIEFTNCHLSKSGRKLYSCSRDTQSIEECTGKMDDTTYLAYTTFFTHTANICFYVKSELWQQRTEDTISRLSRTSQDVAAQLEDSSQKQRLVLENQNTSLKNQKKIISNEIHLAETLRNSTLNAKKAFEDMKQNAVEQKKIFSETFDSVFKSVERIQKLQSMILGEFISLQSVAFYVAAVCTCYFLSSTPRTAGARLPLFIALLVLIFLERLVASWGVTDTQTSHTTEAIHASLWVCRKLFIIVGAAMLIVAGYQYQDYNKINFNLLREMQIQIRDMQRWQEKVNGLKAIAAGESSNQLLGSLSQQSIAYQSSYHSTSHDTPDAPLSSQNLDDDDDDDDDESDPSFVLNDFELESFSEESSEEEDDEMTNDRKSTSELQTPVTKRRSKGTPGTANSSTSRKTGSKEWVPQSSPSHQYNLRSRRNTPSSDLQSGSFLGNMPSPSKLKELLLNVQQRSTRRYTAVIRKPRENSSNDTPLFSSDEEC</sequence>
<evidence type="ECO:0000256" key="1">
    <source>
        <dbReference type="SAM" id="MobiDB-lite"/>
    </source>
</evidence>
<evidence type="ECO:0000313" key="4">
    <source>
        <dbReference type="EMBL" id="CAH3127191.1"/>
    </source>
</evidence>
<dbReference type="PANTHER" id="PTHR33538">
    <property type="entry name" value="PROTEIN GAMETE EXPRESSED 1"/>
    <property type="match status" value="1"/>
</dbReference>
<organism evidence="4 5">
    <name type="scientific">Porites lobata</name>
    <dbReference type="NCBI Taxonomy" id="104759"/>
    <lineage>
        <taxon>Eukaryota</taxon>
        <taxon>Metazoa</taxon>
        <taxon>Cnidaria</taxon>
        <taxon>Anthozoa</taxon>
        <taxon>Hexacorallia</taxon>
        <taxon>Scleractinia</taxon>
        <taxon>Fungiina</taxon>
        <taxon>Poritidae</taxon>
        <taxon>Porites</taxon>
    </lineage>
</organism>
<proteinExistence type="predicted"/>
<keyword evidence="3" id="KW-0732">Signal</keyword>
<comment type="caution">
    <text evidence="4">The sequence shown here is derived from an EMBL/GenBank/DDBJ whole genome shotgun (WGS) entry which is preliminary data.</text>
</comment>
<feature type="chain" id="PRO_5046687649" description="Protein brambleberry" evidence="3">
    <location>
        <begin position="23"/>
        <end position="569"/>
    </location>
</feature>
<evidence type="ECO:0000256" key="2">
    <source>
        <dbReference type="SAM" id="Phobius"/>
    </source>
</evidence>
<reference evidence="4 5" key="1">
    <citation type="submission" date="2022-05" db="EMBL/GenBank/DDBJ databases">
        <authorList>
            <consortium name="Genoscope - CEA"/>
            <person name="William W."/>
        </authorList>
    </citation>
    <scope>NUCLEOTIDE SEQUENCE [LARGE SCALE GENOMIC DNA]</scope>
</reference>
<feature type="region of interest" description="Disordered" evidence="1">
    <location>
        <begin position="396"/>
        <end position="527"/>
    </location>
</feature>
<gene>
    <name evidence="4" type="ORF">PLOB_00032830</name>
</gene>
<feature type="compositionally biased region" description="Acidic residues" evidence="1">
    <location>
        <begin position="436"/>
        <end position="453"/>
    </location>
</feature>
<feature type="compositionally biased region" description="Acidic residues" evidence="1">
    <location>
        <begin position="416"/>
        <end position="428"/>
    </location>
</feature>
<feature type="signal peptide" evidence="3">
    <location>
        <begin position="1"/>
        <end position="22"/>
    </location>
</feature>
<evidence type="ECO:0000256" key="3">
    <source>
        <dbReference type="SAM" id="SignalP"/>
    </source>
</evidence>
<accession>A0ABN8NYM8</accession>
<dbReference type="InterPro" id="IPR040346">
    <property type="entry name" value="GEX1/Brambleberry"/>
</dbReference>
<evidence type="ECO:0008006" key="6">
    <source>
        <dbReference type="Google" id="ProtNLM"/>
    </source>
</evidence>
<keyword evidence="5" id="KW-1185">Reference proteome</keyword>
<dbReference type="PANTHER" id="PTHR33538:SF2">
    <property type="entry name" value="PROTEIN GAMETE EXPRESSED 1"/>
    <property type="match status" value="1"/>
</dbReference>
<keyword evidence="2" id="KW-0812">Transmembrane</keyword>
<evidence type="ECO:0000313" key="5">
    <source>
        <dbReference type="Proteomes" id="UP001159405"/>
    </source>
</evidence>
<dbReference type="EMBL" id="CALNXK010000043">
    <property type="protein sequence ID" value="CAH3127191.1"/>
    <property type="molecule type" value="Genomic_DNA"/>
</dbReference>